<dbReference type="EC" id="2.7.13.3" evidence="3"/>
<dbReference type="FunFam" id="1.10.287.130:FF:000001">
    <property type="entry name" value="Two-component sensor histidine kinase"/>
    <property type="match status" value="1"/>
</dbReference>
<dbReference type="PROSITE" id="PS50885">
    <property type="entry name" value="HAMP"/>
    <property type="match status" value="1"/>
</dbReference>
<evidence type="ECO:0000313" key="14">
    <source>
        <dbReference type="EMBL" id="SDL53848.1"/>
    </source>
</evidence>
<evidence type="ECO:0000256" key="9">
    <source>
        <dbReference type="ARBA" id="ARBA00023012"/>
    </source>
</evidence>
<keyword evidence="9" id="KW-0902">Two-component regulatory system</keyword>
<evidence type="ECO:0000259" key="12">
    <source>
        <dbReference type="PROSITE" id="PS50109"/>
    </source>
</evidence>
<protein>
    <recommendedName>
        <fullName evidence="3">histidine kinase</fullName>
        <ecNumber evidence="3">2.7.13.3</ecNumber>
    </recommendedName>
</protein>
<evidence type="ECO:0000313" key="15">
    <source>
        <dbReference type="Proteomes" id="UP000214880"/>
    </source>
</evidence>
<evidence type="ECO:0000256" key="10">
    <source>
        <dbReference type="ARBA" id="ARBA00023136"/>
    </source>
</evidence>
<dbReference type="GO" id="GO:0000155">
    <property type="term" value="F:phosphorelay sensor kinase activity"/>
    <property type="evidence" value="ECO:0007669"/>
    <property type="project" value="InterPro"/>
</dbReference>
<keyword evidence="5" id="KW-0808">Transferase</keyword>
<evidence type="ECO:0000256" key="11">
    <source>
        <dbReference type="SAM" id="Phobius"/>
    </source>
</evidence>
<dbReference type="InterPro" id="IPR003661">
    <property type="entry name" value="HisK_dim/P_dom"/>
</dbReference>
<keyword evidence="8 11" id="KW-1133">Transmembrane helix</keyword>
<dbReference type="PRINTS" id="PR00344">
    <property type="entry name" value="BCTRLSENSOR"/>
</dbReference>
<dbReference type="InterPro" id="IPR036890">
    <property type="entry name" value="HATPase_C_sf"/>
</dbReference>
<evidence type="ECO:0000256" key="7">
    <source>
        <dbReference type="ARBA" id="ARBA00022777"/>
    </source>
</evidence>
<dbReference type="Gene3D" id="3.30.565.10">
    <property type="entry name" value="Histidine kinase-like ATPase, C-terminal domain"/>
    <property type="match status" value="1"/>
</dbReference>
<evidence type="ECO:0000256" key="1">
    <source>
        <dbReference type="ARBA" id="ARBA00000085"/>
    </source>
</evidence>
<evidence type="ECO:0000256" key="8">
    <source>
        <dbReference type="ARBA" id="ARBA00022989"/>
    </source>
</evidence>
<keyword evidence="15" id="KW-1185">Reference proteome</keyword>
<accession>A0A1G9KVV7</accession>
<dbReference type="RefSeq" id="WP_092067305.1">
    <property type="nucleotide sequence ID" value="NZ_FNHB01000001.1"/>
</dbReference>
<dbReference type="InterPro" id="IPR004358">
    <property type="entry name" value="Sig_transdc_His_kin-like_C"/>
</dbReference>
<evidence type="ECO:0000256" key="6">
    <source>
        <dbReference type="ARBA" id="ARBA00022692"/>
    </source>
</evidence>
<dbReference type="PANTHER" id="PTHR45436">
    <property type="entry name" value="SENSOR HISTIDINE KINASE YKOH"/>
    <property type="match status" value="1"/>
</dbReference>
<dbReference type="STRING" id="146817.SAMN04488502_101148"/>
<dbReference type="InterPro" id="IPR050428">
    <property type="entry name" value="TCS_sensor_his_kinase"/>
</dbReference>
<dbReference type="GO" id="GO:0005886">
    <property type="term" value="C:plasma membrane"/>
    <property type="evidence" value="ECO:0007669"/>
    <property type="project" value="TreeGrafter"/>
</dbReference>
<dbReference type="OrthoDB" id="9786919at2"/>
<dbReference type="Proteomes" id="UP000214880">
    <property type="component" value="Unassembled WGS sequence"/>
</dbReference>
<sequence>MKPLSIKIKITFWYTGLIVFILCIILGSIVFSTDKILVLGLQRELEDEVYDAVEDIQYNNGSMLVDQINFFDDGIHISLYSKDQRQFAGQLPSGFPAAVPFHPEQVQTIQAGANSWLVYDMYTTAKGTEPLWIRGVISLNSSYETRNQILFVCVILFPFLVLLAGYGGWLITKSAFQPVTLIRRIAAEIESSGDLSKRIHLTGSKDEIYDLAQTFDYMLDQLETAFKTERQFTSDASHELRTPVSVILAHAEYSLTQKDNPVEMAESLAVIRQQAEKMNALISSLLLLARADHHAERLEFEVVNLSEIAEMVVEEIGAAAEARAITVYAEIAPSLSLFADQTSLMRLLLNLLQNAVCYGRENGWVKLSLRPVEGGVSGTVEDNGIGIAPEHKAQIWKRFYQVDPARKTMENCGTGLGLPIVKWIIERHGGEITVESQLGRGTIFRFFLPSRRADLGRG</sequence>
<evidence type="ECO:0000256" key="5">
    <source>
        <dbReference type="ARBA" id="ARBA00022679"/>
    </source>
</evidence>
<dbReference type="AlphaFoldDB" id="A0A1G9KVV7"/>
<dbReference type="Pfam" id="PF02518">
    <property type="entry name" value="HATPase_c"/>
    <property type="match status" value="1"/>
</dbReference>
<dbReference type="FunFam" id="3.30.565.10:FF:000006">
    <property type="entry name" value="Sensor histidine kinase WalK"/>
    <property type="match status" value="1"/>
</dbReference>
<feature type="domain" description="Histidine kinase" evidence="12">
    <location>
        <begin position="235"/>
        <end position="452"/>
    </location>
</feature>
<dbReference type="Pfam" id="PF00512">
    <property type="entry name" value="HisKA"/>
    <property type="match status" value="1"/>
</dbReference>
<keyword evidence="6 11" id="KW-0812">Transmembrane</keyword>
<dbReference type="InterPro" id="IPR005467">
    <property type="entry name" value="His_kinase_dom"/>
</dbReference>
<dbReference type="CDD" id="cd06225">
    <property type="entry name" value="HAMP"/>
    <property type="match status" value="1"/>
</dbReference>
<evidence type="ECO:0000256" key="4">
    <source>
        <dbReference type="ARBA" id="ARBA00022553"/>
    </source>
</evidence>
<dbReference type="InterPro" id="IPR003594">
    <property type="entry name" value="HATPase_dom"/>
</dbReference>
<dbReference type="SMART" id="SM00388">
    <property type="entry name" value="HisKA"/>
    <property type="match status" value="1"/>
</dbReference>
<keyword evidence="4" id="KW-0597">Phosphoprotein</keyword>
<dbReference type="SUPFAM" id="SSF55874">
    <property type="entry name" value="ATPase domain of HSP90 chaperone/DNA topoisomerase II/histidine kinase"/>
    <property type="match status" value="1"/>
</dbReference>
<dbReference type="SUPFAM" id="SSF158472">
    <property type="entry name" value="HAMP domain-like"/>
    <property type="match status" value="1"/>
</dbReference>
<organism evidence="14 15">
    <name type="scientific">Dendrosporobacter quercicolus</name>
    <dbReference type="NCBI Taxonomy" id="146817"/>
    <lineage>
        <taxon>Bacteria</taxon>
        <taxon>Bacillati</taxon>
        <taxon>Bacillota</taxon>
        <taxon>Negativicutes</taxon>
        <taxon>Selenomonadales</taxon>
        <taxon>Sporomusaceae</taxon>
        <taxon>Dendrosporobacter</taxon>
    </lineage>
</organism>
<dbReference type="InterPro" id="IPR036097">
    <property type="entry name" value="HisK_dim/P_sf"/>
</dbReference>
<keyword evidence="10 11" id="KW-0472">Membrane</keyword>
<comment type="subcellular location">
    <subcellularLocation>
        <location evidence="2">Membrane</location>
    </subcellularLocation>
</comment>
<dbReference type="SMART" id="SM00387">
    <property type="entry name" value="HATPase_c"/>
    <property type="match status" value="1"/>
</dbReference>
<name>A0A1G9KVV7_9FIRM</name>
<dbReference type="Pfam" id="PF00672">
    <property type="entry name" value="HAMP"/>
    <property type="match status" value="1"/>
</dbReference>
<dbReference type="InterPro" id="IPR003660">
    <property type="entry name" value="HAMP_dom"/>
</dbReference>
<dbReference type="CDD" id="cd00082">
    <property type="entry name" value="HisKA"/>
    <property type="match status" value="1"/>
</dbReference>
<evidence type="ECO:0000256" key="2">
    <source>
        <dbReference type="ARBA" id="ARBA00004370"/>
    </source>
</evidence>
<comment type="catalytic activity">
    <reaction evidence="1">
        <text>ATP + protein L-histidine = ADP + protein N-phospho-L-histidine.</text>
        <dbReference type="EC" id="2.7.13.3"/>
    </reaction>
</comment>
<dbReference type="PROSITE" id="PS50109">
    <property type="entry name" value="HIS_KIN"/>
    <property type="match status" value="1"/>
</dbReference>
<feature type="transmembrane region" description="Helical" evidence="11">
    <location>
        <begin position="149"/>
        <end position="171"/>
    </location>
</feature>
<dbReference type="PANTHER" id="PTHR45436:SF5">
    <property type="entry name" value="SENSOR HISTIDINE KINASE TRCS"/>
    <property type="match status" value="1"/>
</dbReference>
<keyword evidence="7" id="KW-0418">Kinase</keyword>
<dbReference type="EMBL" id="FNHB01000001">
    <property type="protein sequence ID" value="SDL53848.1"/>
    <property type="molecule type" value="Genomic_DNA"/>
</dbReference>
<gene>
    <name evidence="14" type="ORF">SAMN04488502_101148</name>
</gene>
<dbReference type="SMART" id="SM00304">
    <property type="entry name" value="HAMP"/>
    <property type="match status" value="1"/>
</dbReference>
<dbReference type="Gene3D" id="1.10.287.130">
    <property type="match status" value="1"/>
</dbReference>
<dbReference type="CDD" id="cd00075">
    <property type="entry name" value="HATPase"/>
    <property type="match status" value="1"/>
</dbReference>
<feature type="domain" description="HAMP" evidence="13">
    <location>
        <begin position="173"/>
        <end position="227"/>
    </location>
</feature>
<dbReference type="Gene3D" id="6.10.340.10">
    <property type="match status" value="1"/>
</dbReference>
<evidence type="ECO:0000256" key="3">
    <source>
        <dbReference type="ARBA" id="ARBA00012438"/>
    </source>
</evidence>
<proteinExistence type="predicted"/>
<feature type="transmembrane region" description="Helical" evidence="11">
    <location>
        <begin position="12"/>
        <end position="33"/>
    </location>
</feature>
<evidence type="ECO:0000259" key="13">
    <source>
        <dbReference type="PROSITE" id="PS50885"/>
    </source>
</evidence>
<reference evidence="14 15" key="1">
    <citation type="submission" date="2016-10" db="EMBL/GenBank/DDBJ databases">
        <authorList>
            <person name="de Groot N.N."/>
        </authorList>
    </citation>
    <scope>NUCLEOTIDE SEQUENCE [LARGE SCALE GENOMIC DNA]</scope>
    <source>
        <strain evidence="14 15">DSM 1736</strain>
    </source>
</reference>
<dbReference type="SUPFAM" id="SSF47384">
    <property type="entry name" value="Homodimeric domain of signal transducing histidine kinase"/>
    <property type="match status" value="1"/>
</dbReference>